<reference evidence="1 2" key="1">
    <citation type="submission" date="2020-12" db="EMBL/GenBank/DDBJ databases">
        <title>Metabolic potential, ecology and presence of endohyphal bacteria is reflected in genomic diversity of Mucoromycotina.</title>
        <authorList>
            <person name="Muszewska A."/>
            <person name="Okrasinska A."/>
            <person name="Steczkiewicz K."/>
            <person name="Drgas O."/>
            <person name="Orlowska M."/>
            <person name="Perlinska-Lenart U."/>
            <person name="Aleksandrzak-Piekarczyk T."/>
            <person name="Szatraj K."/>
            <person name="Zielenkiewicz U."/>
            <person name="Pilsyk S."/>
            <person name="Malc E."/>
            <person name="Mieczkowski P."/>
            <person name="Kruszewska J.S."/>
            <person name="Biernat P."/>
            <person name="Pawlowska J."/>
        </authorList>
    </citation>
    <scope>NUCLEOTIDE SEQUENCE [LARGE SCALE GENOMIC DNA]</scope>
    <source>
        <strain evidence="1 2">CBS 142.35</strain>
    </source>
</reference>
<evidence type="ECO:0000313" key="2">
    <source>
        <dbReference type="Proteomes" id="UP000646827"/>
    </source>
</evidence>
<proteinExistence type="predicted"/>
<protein>
    <submittedName>
        <fullName evidence="1">Uncharacterized protein</fullName>
    </submittedName>
</protein>
<keyword evidence="2" id="KW-1185">Reference proteome</keyword>
<accession>A0A8H7VFJ1</accession>
<dbReference type="AlphaFoldDB" id="A0A8H7VFJ1"/>
<name>A0A8H7VFJ1_9FUNG</name>
<dbReference type="EMBL" id="JAEPRB010000219">
    <property type="protein sequence ID" value="KAG2218630.1"/>
    <property type="molecule type" value="Genomic_DNA"/>
</dbReference>
<evidence type="ECO:0000313" key="1">
    <source>
        <dbReference type="EMBL" id="KAG2218630.1"/>
    </source>
</evidence>
<organism evidence="1 2">
    <name type="scientific">Circinella minor</name>
    <dbReference type="NCBI Taxonomy" id="1195481"/>
    <lineage>
        <taxon>Eukaryota</taxon>
        <taxon>Fungi</taxon>
        <taxon>Fungi incertae sedis</taxon>
        <taxon>Mucoromycota</taxon>
        <taxon>Mucoromycotina</taxon>
        <taxon>Mucoromycetes</taxon>
        <taxon>Mucorales</taxon>
        <taxon>Lichtheimiaceae</taxon>
        <taxon>Circinella</taxon>
    </lineage>
</organism>
<dbReference type="SUPFAM" id="SSF52047">
    <property type="entry name" value="RNI-like"/>
    <property type="match status" value="1"/>
</dbReference>
<sequence length="332" mass="37461">MTTISNNREETRSVQGLIFEGHIADINNIMSSSIFTKSLKTLSYLELFNVEVDRSRDWNVITSAAAAPSLLSSTSVSSLSTNSNNNLVTTQLPQHLETLKLTNLELPHEDGWISLFSQCQNLKHLDISLGPFDMRWDHIVQGITLSLKYLHHLGLHDNDYRVAPHLNFSDCIRMLSQECKTLRCLEIHNIRISNENLLELCEIQSLQELSLQIGSLEEASLFAFAERLSSENDDSRPTAALVTLKLISAHNLNDDILKRLACVKSLMFLSVLWNNRITDAGVKGFLQHDNNNNIDNNKCAAHTKGGKKRKKSLYVDQCILVSRWGVWTSENC</sequence>
<dbReference type="OrthoDB" id="2253094at2759"/>
<comment type="caution">
    <text evidence="1">The sequence shown here is derived from an EMBL/GenBank/DDBJ whole genome shotgun (WGS) entry which is preliminary data.</text>
</comment>
<dbReference type="InterPro" id="IPR032675">
    <property type="entry name" value="LRR_dom_sf"/>
</dbReference>
<gene>
    <name evidence="1" type="ORF">INT45_009762</name>
</gene>
<dbReference type="Proteomes" id="UP000646827">
    <property type="component" value="Unassembled WGS sequence"/>
</dbReference>
<dbReference type="Gene3D" id="3.80.10.10">
    <property type="entry name" value="Ribonuclease Inhibitor"/>
    <property type="match status" value="1"/>
</dbReference>